<dbReference type="Gene3D" id="3.40.630.30">
    <property type="match status" value="1"/>
</dbReference>
<name>A0A437GZY6_9SPHN</name>
<dbReference type="OrthoDB" id="119501at2"/>
<evidence type="ECO:0000313" key="4">
    <source>
        <dbReference type="EMBL" id="RVQ68931.1"/>
    </source>
</evidence>
<sequence>MKSAILIEPARVTDLPTLDDMIENCYRGDHARMGWTNEADLVGGKRLADGELLTLFASPDTVIFVARQGEDIVGCVTVTDRPPDTAYIGLLCVDPPFQSAGLGNRLLATAEMLCRNLGVARARMTVIESRDSLVEWYLRQGYAPTGEREPFPVPQPEPLFFTVLEKPLGKA</sequence>
<dbReference type="PANTHER" id="PTHR43877">
    <property type="entry name" value="AMINOALKYLPHOSPHONATE N-ACETYLTRANSFERASE-RELATED-RELATED"/>
    <property type="match status" value="1"/>
</dbReference>
<comment type="caution">
    <text evidence="4">The sequence shown here is derived from an EMBL/GenBank/DDBJ whole genome shotgun (WGS) entry which is preliminary data.</text>
</comment>
<dbReference type="Proteomes" id="UP000283003">
    <property type="component" value="Unassembled WGS sequence"/>
</dbReference>
<dbReference type="CDD" id="cd04301">
    <property type="entry name" value="NAT_SF"/>
    <property type="match status" value="1"/>
</dbReference>
<dbReference type="RefSeq" id="WP_127611117.1">
    <property type="nucleotide sequence ID" value="NZ_RXOL01000001.1"/>
</dbReference>
<dbReference type="GO" id="GO:0016747">
    <property type="term" value="F:acyltransferase activity, transferring groups other than amino-acyl groups"/>
    <property type="evidence" value="ECO:0007669"/>
    <property type="project" value="InterPro"/>
</dbReference>
<gene>
    <name evidence="4" type="ORF">EKN06_01530</name>
</gene>
<dbReference type="InterPro" id="IPR000182">
    <property type="entry name" value="GNAT_dom"/>
</dbReference>
<dbReference type="SUPFAM" id="SSF55729">
    <property type="entry name" value="Acyl-CoA N-acyltransferases (Nat)"/>
    <property type="match status" value="1"/>
</dbReference>
<dbReference type="InterPro" id="IPR016181">
    <property type="entry name" value="Acyl_CoA_acyltransferase"/>
</dbReference>
<keyword evidence="2" id="KW-0012">Acyltransferase</keyword>
<keyword evidence="5" id="KW-1185">Reference proteome</keyword>
<feature type="domain" description="N-acetyltransferase" evidence="3">
    <location>
        <begin position="5"/>
        <end position="169"/>
    </location>
</feature>
<dbReference type="InterPro" id="IPR050832">
    <property type="entry name" value="Bact_Acetyltransf"/>
</dbReference>
<dbReference type="Pfam" id="PF00583">
    <property type="entry name" value="Acetyltransf_1"/>
    <property type="match status" value="1"/>
</dbReference>
<dbReference type="EMBL" id="RXOL01000001">
    <property type="protein sequence ID" value="RVQ68931.1"/>
    <property type="molecule type" value="Genomic_DNA"/>
</dbReference>
<keyword evidence="1 4" id="KW-0808">Transferase</keyword>
<evidence type="ECO:0000259" key="3">
    <source>
        <dbReference type="PROSITE" id="PS51186"/>
    </source>
</evidence>
<reference evidence="4 5" key="1">
    <citation type="submission" date="2018-12" db="EMBL/GenBank/DDBJ databases">
        <title>Croceicoccus ponticola sp. nov., a lipolytic bacterium isolated from seawater.</title>
        <authorList>
            <person name="Yoon J.-H."/>
        </authorList>
    </citation>
    <scope>NUCLEOTIDE SEQUENCE [LARGE SCALE GENOMIC DNA]</scope>
    <source>
        <strain evidence="4 5">GM-16</strain>
    </source>
</reference>
<dbReference type="AlphaFoldDB" id="A0A437GZY6"/>
<dbReference type="PANTHER" id="PTHR43877:SF2">
    <property type="entry name" value="AMINOALKYLPHOSPHONATE N-ACETYLTRANSFERASE-RELATED"/>
    <property type="match status" value="1"/>
</dbReference>
<evidence type="ECO:0000313" key="5">
    <source>
        <dbReference type="Proteomes" id="UP000283003"/>
    </source>
</evidence>
<evidence type="ECO:0000256" key="1">
    <source>
        <dbReference type="ARBA" id="ARBA00022679"/>
    </source>
</evidence>
<accession>A0A437GZY6</accession>
<organism evidence="4 5">
    <name type="scientific">Croceicoccus ponticola</name>
    <dbReference type="NCBI Taxonomy" id="2217664"/>
    <lineage>
        <taxon>Bacteria</taxon>
        <taxon>Pseudomonadati</taxon>
        <taxon>Pseudomonadota</taxon>
        <taxon>Alphaproteobacteria</taxon>
        <taxon>Sphingomonadales</taxon>
        <taxon>Erythrobacteraceae</taxon>
        <taxon>Croceicoccus</taxon>
    </lineage>
</organism>
<proteinExistence type="predicted"/>
<evidence type="ECO:0000256" key="2">
    <source>
        <dbReference type="ARBA" id="ARBA00023315"/>
    </source>
</evidence>
<dbReference type="PROSITE" id="PS51186">
    <property type="entry name" value="GNAT"/>
    <property type="match status" value="1"/>
</dbReference>
<protein>
    <submittedName>
        <fullName evidence="4">GNAT family N-acetyltransferase</fullName>
    </submittedName>
</protein>